<evidence type="ECO:0000313" key="4">
    <source>
        <dbReference type="Proteomes" id="UP000187608"/>
    </source>
</evidence>
<protein>
    <submittedName>
        <fullName evidence="3">Helix-turn-helix</fullName>
    </submittedName>
</protein>
<dbReference type="SUPFAM" id="SSF48452">
    <property type="entry name" value="TPR-like"/>
    <property type="match status" value="1"/>
</dbReference>
<dbReference type="EMBL" id="FTOC01000014">
    <property type="protein sequence ID" value="SIS62693.1"/>
    <property type="molecule type" value="Genomic_DNA"/>
</dbReference>
<dbReference type="CDD" id="cd00093">
    <property type="entry name" value="HTH_XRE"/>
    <property type="match status" value="1"/>
</dbReference>
<dbReference type="AlphaFoldDB" id="A0A1N7KM64"/>
<dbReference type="Pfam" id="PF01381">
    <property type="entry name" value="HTH_3"/>
    <property type="match status" value="1"/>
</dbReference>
<dbReference type="InterPro" id="IPR010982">
    <property type="entry name" value="Lambda_DNA-bd_dom_sf"/>
</dbReference>
<gene>
    <name evidence="3" type="ORF">SAMN05421687_1144</name>
</gene>
<sequence>MEIGTRLRFIRKKKNMTLAELAEGIISVSYLSKIEKNANIPDQEVISLLFDKLDTPAPKQLDSSTLEYLEEWYKRMVEKDTERMNVMFEELSGVISGNEVEPYIRFEIYSVKYYLMRGEIDQAGESIGNIVAYEDTLTVRNYFYYHRFKALYHYILQDFQKALQSVEKAEAALPALLIEEWDLADFRYFKGLIDSRLRKTTNCIFSVIKALEYYNAKYQYERAAECHLLLGISYERIHEYEKAEESFLLADKLARLLDNTYIKGLVTHNLGYLYSLQNDYQKAMNYYLASIEYKKERPTEVTYTLNTMYCIIIENYNAGYADECKKWIEEGFRLLDQYPEDYPREYYYHLHIYQYLIAHPRGEDTAAFIEEEALPYFKEKNHSESIVKYAYILGKHFGKLYKYKKANHYYEVSLRTIKHNHHLGGIIL</sequence>
<dbReference type="InterPro" id="IPR011990">
    <property type="entry name" value="TPR-like_helical_dom_sf"/>
</dbReference>
<organism evidence="3 4">
    <name type="scientific">Salimicrobium flavidum</name>
    <dbReference type="NCBI Taxonomy" id="570947"/>
    <lineage>
        <taxon>Bacteria</taxon>
        <taxon>Bacillati</taxon>
        <taxon>Bacillota</taxon>
        <taxon>Bacilli</taxon>
        <taxon>Bacillales</taxon>
        <taxon>Bacillaceae</taxon>
        <taxon>Salimicrobium</taxon>
    </lineage>
</organism>
<dbReference type="SMART" id="SM00028">
    <property type="entry name" value="TPR"/>
    <property type="match status" value="3"/>
</dbReference>
<dbReference type="STRING" id="570947.SAMN05421687_1144"/>
<dbReference type="PROSITE" id="PS50943">
    <property type="entry name" value="HTH_CROC1"/>
    <property type="match status" value="1"/>
</dbReference>
<dbReference type="Gene3D" id="1.10.260.40">
    <property type="entry name" value="lambda repressor-like DNA-binding domains"/>
    <property type="match status" value="1"/>
</dbReference>
<keyword evidence="4" id="KW-1185">Reference proteome</keyword>
<evidence type="ECO:0000256" key="1">
    <source>
        <dbReference type="PROSITE-ProRule" id="PRU00339"/>
    </source>
</evidence>
<dbReference type="InterPro" id="IPR019734">
    <property type="entry name" value="TPR_rpt"/>
</dbReference>
<dbReference type="Proteomes" id="UP000187608">
    <property type="component" value="Unassembled WGS sequence"/>
</dbReference>
<dbReference type="OrthoDB" id="252257at2"/>
<dbReference type="GO" id="GO:0003677">
    <property type="term" value="F:DNA binding"/>
    <property type="evidence" value="ECO:0007669"/>
    <property type="project" value="InterPro"/>
</dbReference>
<dbReference type="SUPFAM" id="SSF47413">
    <property type="entry name" value="lambda repressor-like DNA-binding domains"/>
    <property type="match status" value="1"/>
</dbReference>
<reference evidence="4" key="1">
    <citation type="submission" date="2017-01" db="EMBL/GenBank/DDBJ databases">
        <authorList>
            <person name="Varghese N."/>
            <person name="Submissions S."/>
        </authorList>
    </citation>
    <scope>NUCLEOTIDE SEQUENCE [LARGE SCALE GENOMIC DNA]</scope>
    <source>
        <strain evidence="4">DSM 23127</strain>
    </source>
</reference>
<keyword evidence="1" id="KW-0802">TPR repeat</keyword>
<evidence type="ECO:0000259" key="2">
    <source>
        <dbReference type="PROSITE" id="PS50943"/>
    </source>
</evidence>
<dbReference type="RefSeq" id="WP_076560578.1">
    <property type="nucleotide sequence ID" value="NZ_FTOC01000014.1"/>
</dbReference>
<feature type="repeat" description="TPR" evidence="1">
    <location>
        <begin position="264"/>
        <end position="297"/>
    </location>
</feature>
<proteinExistence type="predicted"/>
<dbReference type="Gene3D" id="1.25.40.10">
    <property type="entry name" value="Tetratricopeptide repeat domain"/>
    <property type="match status" value="1"/>
</dbReference>
<name>A0A1N7KM64_9BACI</name>
<dbReference type="PROSITE" id="PS50005">
    <property type="entry name" value="TPR"/>
    <property type="match status" value="1"/>
</dbReference>
<dbReference type="SMART" id="SM00530">
    <property type="entry name" value="HTH_XRE"/>
    <property type="match status" value="1"/>
</dbReference>
<evidence type="ECO:0000313" key="3">
    <source>
        <dbReference type="EMBL" id="SIS62693.1"/>
    </source>
</evidence>
<dbReference type="InterPro" id="IPR001387">
    <property type="entry name" value="Cro/C1-type_HTH"/>
</dbReference>
<accession>A0A1N7KM64</accession>
<feature type="domain" description="HTH cro/C1-type" evidence="2">
    <location>
        <begin position="7"/>
        <end position="61"/>
    </location>
</feature>